<dbReference type="AlphaFoldDB" id="A0A9N8WIT6"/>
<name>A0A9N8WIT6_9GLOM</name>
<comment type="caution">
    <text evidence="1">The sequence shown here is derived from an EMBL/GenBank/DDBJ whole genome shotgun (WGS) entry which is preliminary data.</text>
</comment>
<proteinExistence type="predicted"/>
<protein>
    <submittedName>
        <fullName evidence="1">5184_t:CDS:1</fullName>
    </submittedName>
</protein>
<evidence type="ECO:0000313" key="2">
    <source>
        <dbReference type="Proteomes" id="UP000789508"/>
    </source>
</evidence>
<accession>A0A9N8WIT6</accession>
<organism evidence="1 2">
    <name type="scientific">Ambispora leptoticha</name>
    <dbReference type="NCBI Taxonomy" id="144679"/>
    <lineage>
        <taxon>Eukaryota</taxon>
        <taxon>Fungi</taxon>
        <taxon>Fungi incertae sedis</taxon>
        <taxon>Mucoromycota</taxon>
        <taxon>Glomeromycotina</taxon>
        <taxon>Glomeromycetes</taxon>
        <taxon>Archaeosporales</taxon>
        <taxon>Ambisporaceae</taxon>
        <taxon>Ambispora</taxon>
    </lineage>
</organism>
<dbReference type="Proteomes" id="UP000789508">
    <property type="component" value="Unassembled WGS sequence"/>
</dbReference>
<gene>
    <name evidence="1" type="ORF">ALEPTO_LOCUS2959</name>
</gene>
<keyword evidence="2" id="KW-1185">Reference proteome</keyword>
<evidence type="ECO:0000313" key="1">
    <source>
        <dbReference type="EMBL" id="CAG8490564.1"/>
    </source>
</evidence>
<dbReference type="EMBL" id="CAJVPS010000496">
    <property type="protein sequence ID" value="CAG8490564.1"/>
    <property type="molecule type" value="Genomic_DNA"/>
</dbReference>
<reference evidence="1" key="1">
    <citation type="submission" date="2021-06" db="EMBL/GenBank/DDBJ databases">
        <authorList>
            <person name="Kallberg Y."/>
            <person name="Tangrot J."/>
            <person name="Rosling A."/>
        </authorList>
    </citation>
    <scope>NUCLEOTIDE SEQUENCE</scope>
    <source>
        <strain evidence="1">FL130A</strain>
    </source>
</reference>
<sequence>MHIFYKLYNYGVATAGDTDLVRLNCLIHDKESVRLSDIVTVIISKTDNFNILKDKLKEKSFLLRKTFQEGIVISKKDPNFIPQANEDLIKTYNDDGLDGSWKRVNDPTELIVNHLPKALRDEYTYFVASVDHSRVEL</sequence>